<dbReference type="Gramene" id="evm.model.02.596">
    <property type="protein sequence ID" value="cds.evm.model.02.596"/>
    <property type="gene ID" value="evm.TU.02.596"/>
</dbReference>
<reference evidence="3" key="2">
    <citation type="submission" date="2021-03" db="UniProtKB">
        <authorList>
            <consortium name="EnsemblPlants"/>
        </authorList>
    </citation>
    <scope>IDENTIFICATION</scope>
</reference>
<dbReference type="EMBL" id="UZAU01000123">
    <property type="status" value="NOT_ANNOTATED_CDS"/>
    <property type="molecule type" value="Genomic_DNA"/>
</dbReference>
<dbReference type="CDD" id="cd06222">
    <property type="entry name" value="RNase_H_like"/>
    <property type="match status" value="1"/>
</dbReference>
<dbReference type="SUPFAM" id="SSF53098">
    <property type="entry name" value="Ribonuclease H-like"/>
    <property type="match status" value="1"/>
</dbReference>
<dbReference type="EnsemblPlants" id="evm.model.02.596">
    <property type="protein sequence ID" value="cds.evm.model.02.596"/>
    <property type="gene ID" value="evm.TU.02.596"/>
</dbReference>
<dbReference type="InterPro" id="IPR052929">
    <property type="entry name" value="RNase_H-like_EbsB-rel"/>
</dbReference>
<name>A0A803P1R5_CANSA</name>
<dbReference type="GO" id="GO:0003676">
    <property type="term" value="F:nucleic acid binding"/>
    <property type="evidence" value="ECO:0007669"/>
    <property type="project" value="InterPro"/>
</dbReference>
<feature type="region of interest" description="Disordered" evidence="1">
    <location>
        <begin position="1"/>
        <end position="55"/>
    </location>
</feature>
<dbReference type="PANTHER" id="PTHR47074:SF11">
    <property type="entry name" value="REVERSE TRANSCRIPTASE-LIKE PROTEIN"/>
    <property type="match status" value="1"/>
</dbReference>
<dbReference type="InterPro" id="IPR036397">
    <property type="entry name" value="RNaseH_sf"/>
</dbReference>
<organism evidence="3 4">
    <name type="scientific">Cannabis sativa</name>
    <name type="common">Hemp</name>
    <name type="synonym">Marijuana</name>
    <dbReference type="NCBI Taxonomy" id="3483"/>
    <lineage>
        <taxon>Eukaryota</taxon>
        <taxon>Viridiplantae</taxon>
        <taxon>Streptophyta</taxon>
        <taxon>Embryophyta</taxon>
        <taxon>Tracheophyta</taxon>
        <taxon>Spermatophyta</taxon>
        <taxon>Magnoliopsida</taxon>
        <taxon>eudicotyledons</taxon>
        <taxon>Gunneridae</taxon>
        <taxon>Pentapetalae</taxon>
        <taxon>rosids</taxon>
        <taxon>fabids</taxon>
        <taxon>Rosales</taxon>
        <taxon>Cannabaceae</taxon>
        <taxon>Cannabis</taxon>
    </lineage>
</organism>
<evidence type="ECO:0000313" key="4">
    <source>
        <dbReference type="Proteomes" id="UP000596661"/>
    </source>
</evidence>
<feature type="compositionally biased region" description="Low complexity" evidence="1">
    <location>
        <begin position="40"/>
        <end position="54"/>
    </location>
</feature>
<reference evidence="3" key="1">
    <citation type="submission" date="2018-11" db="EMBL/GenBank/DDBJ databases">
        <authorList>
            <person name="Grassa J C."/>
        </authorList>
    </citation>
    <scope>NUCLEOTIDE SEQUENCE [LARGE SCALE GENOMIC DNA]</scope>
</reference>
<evidence type="ECO:0000259" key="2">
    <source>
        <dbReference type="Pfam" id="PF13456"/>
    </source>
</evidence>
<keyword evidence="4" id="KW-1185">Reference proteome</keyword>
<sequence length="449" mass="49787">MTYQENGGSPWNTSPMAPPNKVRKTSSRSTIDIHTPGVGSPNSSRSHPSNPTSRAATDTILIGSTSMGADSLVVLPLEGRCLALSAGLSVTRNYTEGLLDSMDKTMSRLECLTPCSDYCPWVSRNDKGAGEDINVLYERWLPIEEQLFVTSTHPSLIGSKVINLMVIGGGSWDSEILDDLFEDRDKKLIMDIPLHISQGKDKLNWIYETSGFYSVKITYKLLQKLNGRWHQDEDEQTKLLIKAKQVWERVGIGTAIAAAGASKFLDWCIQSFAAVDAEKRKLLLCQQRDSLISGVMLKNLLSRRLGRVIRQYGCGFIARDHHGMLVEGKTLLFTSTTSLELAESIGVREALSWIKTHGWQDVTLETDRLTVVQALRSSMDMISLFGQVILNCKKLLSDLKTVSVLFVKRSANMVAHNCARASIFYLGCIFDMESVPFDLLPSLVANFDG</sequence>
<dbReference type="AlphaFoldDB" id="A0A803P1R5"/>
<protein>
    <recommendedName>
        <fullName evidence="2">RNase H type-1 domain-containing protein</fullName>
    </recommendedName>
</protein>
<dbReference type="Pfam" id="PF13456">
    <property type="entry name" value="RVT_3"/>
    <property type="match status" value="1"/>
</dbReference>
<dbReference type="Gene3D" id="3.30.420.10">
    <property type="entry name" value="Ribonuclease H-like superfamily/Ribonuclease H"/>
    <property type="match status" value="1"/>
</dbReference>
<proteinExistence type="predicted"/>
<dbReference type="PANTHER" id="PTHR47074">
    <property type="entry name" value="BNAC02G40300D PROTEIN"/>
    <property type="match status" value="1"/>
</dbReference>
<evidence type="ECO:0000256" key="1">
    <source>
        <dbReference type="SAM" id="MobiDB-lite"/>
    </source>
</evidence>
<dbReference type="InterPro" id="IPR012337">
    <property type="entry name" value="RNaseH-like_sf"/>
</dbReference>
<feature type="compositionally biased region" description="Polar residues" evidence="1">
    <location>
        <begin position="1"/>
        <end position="15"/>
    </location>
</feature>
<dbReference type="InterPro" id="IPR044730">
    <property type="entry name" value="RNase_H-like_dom_plant"/>
</dbReference>
<accession>A0A803P1R5</accession>
<feature type="domain" description="RNase H type-1" evidence="2">
    <location>
        <begin position="313"/>
        <end position="421"/>
    </location>
</feature>
<dbReference type="Proteomes" id="UP000596661">
    <property type="component" value="Chromosome 2"/>
</dbReference>
<dbReference type="InterPro" id="IPR002156">
    <property type="entry name" value="RNaseH_domain"/>
</dbReference>
<evidence type="ECO:0000313" key="3">
    <source>
        <dbReference type="EnsemblPlants" id="cds.evm.model.02.596"/>
    </source>
</evidence>
<dbReference type="GO" id="GO:0004523">
    <property type="term" value="F:RNA-DNA hybrid ribonuclease activity"/>
    <property type="evidence" value="ECO:0007669"/>
    <property type="project" value="InterPro"/>
</dbReference>